<evidence type="ECO:0000259" key="4">
    <source>
        <dbReference type="Pfam" id="PF00676"/>
    </source>
</evidence>
<feature type="domain" description="Dehydrogenase E1 component" evidence="4">
    <location>
        <begin position="17"/>
        <end position="315"/>
    </location>
</feature>
<dbReference type="GO" id="GO:0004591">
    <property type="term" value="F:oxoglutarate dehydrogenase (succinyl-transferring) activity"/>
    <property type="evidence" value="ECO:0007669"/>
    <property type="project" value="UniProtKB-EC"/>
</dbReference>
<evidence type="ECO:0000256" key="1">
    <source>
        <dbReference type="ARBA" id="ARBA00001964"/>
    </source>
</evidence>
<comment type="caution">
    <text evidence="5">The sequence shown here is derived from an EMBL/GenBank/DDBJ whole genome shotgun (WGS) entry which is preliminary data.</text>
</comment>
<reference evidence="5 6" key="1">
    <citation type="submission" date="2016-02" db="EMBL/GenBank/DDBJ databases">
        <title>Genome sequence of Halalkalicoccus paucihalophilus DSM 24557.</title>
        <authorList>
            <person name="Poehlein A."/>
            <person name="Daniel R."/>
        </authorList>
    </citation>
    <scope>NUCLEOTIDE SEQUENCE [LARGE SCALE GENOMIC DNA]</scope>
    <source>
        <strain evidence="5 6">DSM 24557</strain>
    </source>
</reference>
<dbReference type="InterPro" id="IPR050642">
    <property type="entry name" value="PDH_E1_Alpha_Subunit"/>
</dbReference>
<dbReference type="EC" id="1.2.4.2" evidence="5"/>
<evidence type="ECO:0000313" key="6">
    <source>
        <dbReference type="Proteomes" id="UP000075321"/>
    </source>
</evidence>
<dbReference type="EMBL" id="LTAZ01000007">
    <property type="protein sequence ID" value="KYH25122.1"/>
    <property type="molecule type" value="Genomic_DNA"/>
</dbReference>
<accession>A0A151AC91</accession>
<keyword evidence="6" id="KW-1185">Reference proteome</keyword>
<keyword evidence="3" id="KW-0786">Thiamine pyrophosphate</keyword>
<dbReference type="RefSeq" id="WP_066383414.1">
    <property type="nucleotide sequence ID" value="NZ_LTAZ01000007.1"/>
</dbReference>
<gene>
    <name evidence="5" type="primary">odhA_2</name>
    <name evidence="5" type="ORF">HAPAU_27050</name>
</gene>
<dbReference type="Proteomes" id="UP000075321">
    <property type="component" value="Unassembled WGS sequence"/>
</dbReference>
<proteinExistence type="predicted"/>
<evidence type="ECO:0000313" key="5">
    <source>
        <dbReference type="EMBL" id="KYH25122.1"/>
    </source>
</evidence>
<sequence length="348" mass="37738">MPTIDLETETGRKEALRRMLTIRQFDTTAGERFADGEIPGFVHLYIGEEAVGVGACSALEDDDYITSTHRGHGHCIAKGLDPKPMMAELYGKREGYCNGKGGSMHIADVDAGMLGANGIVGAGPPLGTGAALTIDRKGEDRVALSFLGDGAVAQGQVHSAANLAATWDLPVIFLVENNHYGEGTPVEEQHNVENLSATAGAYNVPGITVDGMDITAVNEAVTEARERARAGDGPTFIEAETYRFHGHFEGDEELYREDDEVERWEARDPIETFAQRLIDRGELTNEEYEALQSEVETTIEEALEYAQSAEEPAPEEAYDDMFAAEVPEITEFARRVRADGGDPDGGER</sequence>
<dbReference type="GO" id="GO:0004739">
    <property type="term" value="F:pyruvate dehydrogenase (acetyl-transferring) activity"/>
    <property type="evidence" value="ECO:0007669"/>
    <property type="project" value="TreeGrafter"/>
</dbReference>
<keyword evidence="2 5" id="KW-0560">Oxidoreductase</keyword>
<comment type="cofactor">
    <cofactor evidence="1">
        <name>thiamine diphosphate</name>
        <dbReference type="ChEBI" id="CHEBI:58937"/>
    </cofactor>
</comment>
<dbReference type="CDD" id="cd02000">
    <property type="entry name" value="TPP_E1_PDC_ADC_BCADC"/>
    <property type="match status" value="1"/>
</dbReference>
<dbReference type="OrthoDB" id="25266at2157"/>
<name>A0A151AC91_9EURY</name>
<dbReference type="AlphaFoldDB" id="A0A151AC91"/>
<dbReference type="InterPro" id="IPR029061">
    <property type="entry name" value="THDP-binding"/>
</dbReference>
<dbReference type="SUPFAM" id="SSF52518">
    <property type="entry name" value="Thiamin diphosphate-binding fold (THDP-binding)"/>
    <property type="match status" value="1"/>
</dbReference>
<dbReference type="InterPro" id="IPR001017">
    <property type="entry name" value="DH_E1"/>
</dbReference>
<evidence type="ECO:0000256" key="3">
    <source>
        <dbReference type="ARBA" id="ARBA00023052"/>
    </source>
</evidence>
<dbReference type="Pfam" id="PF00676">
    <property type="entry name" value="E1_dh"/>
    <property type="match status" value="1"/>
</dbReference>
<protein>
    <submittedName>
        <fullName evidence="5">2-oxoglutarate dehydrogenase E1 component</fullName>
        <ecNumber evidence="5">1.2.4.2</ecNumber>
    </submittedName>
</protein>
<dbReference type="GO" id="GO:0006086">
    <property type="term" value="P:pyruvate decarboxylation to acetyl-CoA"/>
    <property type="evidence" value="ECO:0007669"/>
    <property type="project" value="TreeGrafter"/>
</dbReference>
<organism evidence="5 6">
    <name type="scientific">Halalkalicoccus paucihalophilus</name>
    <dbReference type="NCBI Taxonomy" id="1008153"/>
    <lineage>
        <taxon>Archaea</taxon>
        <taxon>Methanobacteriati</taxon>
        <taxon>Methanobacteriota</taxon>
        <taxon>Stenosarchaea group</taxon>
        <taxon>Halobacteria</taxon>
        <taxon>Halobacteriales</taxon>
        <taxon>Halococcaceae</taxon>
        <taxon>Halalkalicoccus</taxon>
    </lineage>
</organism>
<dbReference type="PATRIC" id="fig|1008153.3.peg.2761"/>
<evidence type="ECO:0000256" key="2">
    <source>
        <dbReference type="ARBA" id="ARBA00023002"/>
    </source>
</evidence>
<dbReference type="PANTHER" id="PTHR11516">
    <property type="entry name" value="PYRUVATE DEHYDROGENASE E1 COMPONENT, ALPHA SUBUNIT BACTERIAL AND ORGANELLAR"/>
    <property type="match status" value="1"/>
</dbReference>
<dbReference type="PANTHER" id="PTHR11516:SF60">
    <property type="entry name" value="PYRUVATE DEHYDROGENASE E1 COMPONENT SUBUNIT ALPHA"/>
    <property type="match status" value="1"/>
</dbReference>
<dbReference type="Gene3D" id="3.40.50.970">
    <property type="match status" value="1"/>
</dbReference>